<feature type="transmembrane region" description="Helical" evidence="4">
    <location>
        <begin position="709"/>
        <end position="727"/>
    </location>
</feature>
<evidence type="ECO:0000313" key="6">
    <source>
        <dbReference type="EnsemblMetazoa" id="XP_038046709.1"/>
    </source>
</evidence>
<name>A0A913Z4L3_PATMI</name>
<dbReference type="SUPFAM" id="SSF57184">
    <property type="entry name" value="Growth factor receptor domain"/>
    <property type="match status" value="1"/>
</dbReference>
<reference evidence="6" key="1">
    <citation type="submission" date="2022-11" db="UniProtKB">
        <authorList>
            <consortium name="EnsemblMetazoa"/>
        </authorList>
    </citation>
    <scope>IDENTIFICATION</scope>
</reference>
<feature type="signal peptide" evidence="5">
    <location>
        <begin position="1"/>
        <end position="31"/>
    </location>
</feature>
<dbReference type="CDD" id="cd00185">
    <property type="entry name" value="TNFRSF"/>
    <property type="match status" value="1"/>
</dbReference>
<keyword evidence="2 5" id="KW-0732">Signal</keyword>
<dbReference type="OMA" id="YRSINAT"/>
<dbReference type="SMART" id="SM00369">
    <property type="entry name" value="LRR_TYP"/>
    <property type="match status" value="6"/>
</dbReference>
<dbReference type="SUPFAM" id="SSF52058">
    <property type="entry name" value="L domain-like"/>
    <property type="match status" value="1"/>
</dbReference>
<organism evidence="6 7">
    <name type="scientific">Patiria miniata</name>
    <name type="common">Bat star</name>
    <name type="synonym">Asterina miniata</name>
    <dbReference type="NCBI Taxonomy" id="46514"/>
    <lineage>
        <taxon>Eukaryota</taxon>
        <taxon>Metazoa</taxon>
        <taxon>Echinodermata</taxon>
        <taxon>Eleutherozoa</taxon>
        <taxon>Asterozoa</taxon>
        <taxon>Asteroidea</taxon>
        <taxon>Valvatacea</taxon>
        <taxon>Valvatida</taxon>
        <taxon>Asterinidae</taxon>
        <taxon>Patiria</taxon>
    </lineage>
</organism>
<dbReference type="RefSeq" id="XP_038046709.1">
    <property type="nucleotide sequence ID" value="XM_038190781.1"/>
</dbReference>
<feature type="transmembrane region" description="Helical" evidence="4">
    <location>
        <begin position="1063"/>
        <end position="1083"/>
    </location>
</feature>
<accession>A0A913Z4L3</accession>
<evidence type="ECO:0000313" key="7">
    <source>
        <dbReference type="Proteomes" id="UP000887568"/>
    </source>
</evidence>
<dbReference type="InterPro" id="IPR009030">
    <property type="entry name" value="Growth_fac_rcpt_cys_sf"/>
</dbReference>
<keyword evidence="3" id="KW-0677">Repeat</keyword>
<feature type="transmembrane region" description="Helical" evidence="4">
    <location>
        <begin position="827"/>
        <end position="849"/>
    </location>
</feature>
<keyword evidence="4" id="KW-0812">Transmembrane</keyword>
<dbReference type="PANTHER" id="PTHR24369:SF210">
    <property type="entry name" value="CHAOPTIN-RELATED"/>
    <property type="match status" value="1"/>
</dbReference>
<feature type="transmembrane region" description="Helical" evidence="4">
    <location>
        <begin position="1032"/>
        <end position="1051"/>
    </location>
</feature>
<dbReference type="OrthoDB" id="2015831at2759"/>
<dbReference type="InterPro" id="IPR003591">
    <property type="entry name" value="Leu-rich_rpt_typical-subtyp"/>
</dbReference>
<evidence type="ECO:0000256" key="2">
    <source>
        <dbReference type="ARBA" id="ARBA00022729"/>
    </source>
</evidence>
<keyword evidence="7" id="KW-1185">Reference proteome</keyword>
<dbReference type="EnsemblMetazoa" id="XM_038190781.1">
    <property type="protein sequence ID" value="XP_038046709.1"/>
    <property type="gene ID" value="LOC119720914"/>
</dbReference>
<keyword evidence="4" id="KW-1133">Transmembrane helix</keyword>
<feature type="chain" id="PRO_5037517053" evidence="5">
    <location>
        <begin position="32"/>
        <end position="1185"/>
    </location>
</feature>
<dbReference type="Gene3D" id="3.80.10.10">
    <property type="entry name" value="Ribonuclease Inhibitor"/>
    <property type="match status" value="2"/>
</dbReference>
<dbReference type="InterPro" id="IPR032675">
    <property type="entry name" value="LRR_dom_sf"/>
</dbReference>
<feature type="transmembrane region" description="Helical" evidence="4">
    <location>
        <begin position="674"/>
        <end position="697"/>
    </location>
</feature>
<dbReference type="GeneID" id="119720914"/>
<evidence type="ECO:0000256" key="4">
    <source>
        <dbReference type="SAM" id="Phobius"/>
    </source>
</evidence>
<feature type="transmembrane region" description="Helical" evidence="4">
    <location>
        <begin position="1095"/>
        <end position="1119"/>
    </location>
</feature>
<dbReference type="InterPro" id="IPR001611">
    <property type="entry name" value="Leu-rich_rpt"/>
</dbReference>
<feature type="transmembrane region" description="Helical" evidence="4">
    <location>
        <begin position="780"/>
        <end position="807"/>
    </location>
</feature>
<feature type="transmembrane region" description="Helical" evidence="4">
    <location>
        <begin position="885"/>
        <end position="909"/>
    </location>
</feature>
<dbReference type="AlphaFoldDB" id="A0A913Z4L3"/>
<dbReference type="InterPro" id="IPR050541">
    <property type="entry name" value="LRR_TM_domain-containing"/>
</dbReference>
<proteinExistence type="predicted"/>
<sequence>MHEKRAEGCIAIVVFCVIVYCAGLGSEGMEACEVCECIHSLRIVNCMGRGLTVLPTGIPNDTKVLNLGENDLQMIPYDALLDLKSLIVLNVTSNRISSPFEVPESLRLLFANGNKLEDIKPMVKNGINLEAVNFPNNNLRVIETDTFKRCQKLTSLHLSSNHIMELQPRSLAGPPNIDSIRLGGNELEEIPTGLFTDPSLQRSDLEIDILDLASNRIRFVASGAFQGVKTFRSVQLFSNNLVGLPGDMFAASTRIDQLQLSSNRLVSGGLPEELFVNTSIYGLLDLSSNQLTTIPSRLFRSQSELKHLYLYRNQISTLNREAFQGMTALVELMMFDNPVTYLPNWVFYETNLMNLYMFQTNLSSVGSRSFATAGNTLTQISLYDSKLEEISDSVWQDLGTDCYTAIDNSLKFAPRINRTDLNIELVGEGFAQPIDVPKDVAKQLAKSGFNCQLKGHTWQCTPCPRGHYGTKWFTDPDGNRCIACPAGGFYQNKTGQVVVGTQSMNCQTCNNGTFVTPAAHPGISPADCTVCPTGTNKSLHAGFRACPCVDNYYRRDRFGECYQCPVAGINCSGEYQHLLPGFWWTWDWGSSDTFQSYKDFVRNVRTHSDSYHHGTESFLESFPRAHSCPRKESCLNAGDGINATCDNGYEGWLCSECSKAYYSWFDRCFQCPTLWFFLLEVVGVILLIVLVIALIAWDLHRNRESGRSATSLFLARGKIMLGFYQVMGEIFSDLDEIPWPDSLKDVGSFVKLLEVNIMQLIISPRCYFPDFTYPNIYIEFIAGLGFVMGVVLLAWCFYIVAACYLLVKKTPVVRRREVLSSTRQNCYLFVVILLFVSYPGLSSVVFTLLPSGCNLFYLDENDAFNVTRLRSDYSINCETQQHVHFIHAAEASLCYVVGFPLVLLLLLLWGKRRKQNTEAWHLGCGSRWDASFESGFERGDEHSPLHLSGQVPRYRSINATNGQSVDDNSSVVWEPDDPPLTATGEQGRNKISWKSFLCENYKPQFWYWEIVELARKIVQTLFVLLYGPDDHFTMFATIAISVGFLLIHAYVKPMKNAAEHRLQMFSLGAIFLNLLTASMLLLPSDEHSQSREKRISALAVFLVLLNLSIVVFVAASLVWSGVKTLWQLGCCGRVLAGLRRFHQRPRGATVHSEQYSTQENASLLPAIQTPYAELIGERGRGLDTQ</sequence>
<evidence type="ECO:0000256" key="3">
    <source>
        <dbReference type="ARBA" id="ARBA00022737"/>
    </source>
</evidence>
<dbReference type="Pfam" id="PF13855">
    <property type="entry name" value="LRR_8"/>
    <property type="match status" value="3"/>
</dbReference>
<dbReference type="GO" id="GO:0005886">
    <property type="term" value="C:plasma membrane"/>
    <property type="evidence" value="ECO:0007669"/>
    <property type="project" value="TreeGrafter"/>
</dbReference>
<protein>
    <submittedName>
        <fullName evidence="6">Uncharacterized protein</fullName>
    </submittedName>
</protein>
<dbReference type="PANTHER" id="PTHR24369">
    <property type="entry name" value="ANTIGEN BSP, PUTATIVE-RELATED"/>
    <property type="match status" value="1"/>
</dbReference>
<dbReference type="Proteomes" id="UP000887568">
    <property type="component" value="Unplaced"/>
</dbReference>
<keyword evidence="4" id="KW-0472">Membrane</keyword>
<evidence type="ECO:0000256" key="5">
    <source>
        <dbReference type="SAM" id="SignalP"/>
    </source>
</evidence>
<keyword evidence="1" id="KW-0433">Leucine-rich repeat</keyword>
<evidence type="ECO:0000256" key="1">
    <source>
        <dbReference type="ARBA" id="ARBA00022614"/>
    </source>
</evidence>